<name>A0A817FG83_LEPSM</name>
<protein>
    <submittedName>
        <fullName evidence="1">(salmon louse) hypothetical protein</fullName>
    </submittedName>
</protein>
<dbReference type="AlphaFoldDB" id="A0A817FG83"/>
<organism evidence="1 2">
    <name type="scientific">Lepeophtheirus salmonis</name>
    <name type="common">Salmon louse</name>
    <name type="synonym">Caligus salmonis</name>
    <dbReference type="NCBI Taxonomy" id="72036"/>
    <lineage>
        <taxon>Eukaryota</taxon>
        <taxon>Metazoa</taxon>
        <taxon>Ecdysozoa</taxon>
        <taxon>Arthropoda</taxon>
        <taxon>Crustacea</taxon>
        <taxon>Multicrustacea</taxon>
        <taxon>Hexanauplia</taxon>
        <taxon>Copepoda</taxon>
        <taxon>Siphonostomatoida</taxon>
        <taxon>Caligidae</taxon>
        <taxon>Lepeophtheirus</taxon>
    </lineage>
</organism>
<reference evidence="1" key="1">
    <citation type="submission" date="2021-02" db="EMBL/GenBank/DDBJ databases">
        <authorList>
            <person name="Bekaert M."/>
        </authorList>
    </citation>
    <scope>NUCLEOTIDE SEQUENCE</scope>
    <source>
        <strain evidence="1">IoA-00</strain>
    </source>
</reference>
<keyword evidence="2" id="KW-1185">Reference proteome</keyword>
<sequence length="123" mass="14069">MARWNHYQDLEDLLKLAMKQEDWNEQATLLTQPAAKPEAETVSRAFQTTISSSKPTSDLKCEVKPLSIGSEHPEESVEDGHGQDVWLQTHSEIAFLKRGIDDRLEKDFILHTRPLLRYALILA</sequence>
<gene>
    <name evidence="1" type="ORF">LSAA_385</name>
</gene>
<evidence type="ECO:0000313" key="2">
    <source>
        <dbReference type="Proteomes" id="UP000675881"/>
    </source>
</evidence>
<proteinExistence type="predicted"/>
<evidence type="ECO:0000313" key="1">
    <source>
        <dbReference type="EMBL" id="CAF2747925.1"/>
    </source>
</evidence>
<accession>A0A817FG83</accession>
<dbReference type="Proteomes" id="UP000675881">
    <property type="component" value="Unassembled WGS sequence"/>
</dbReference>
<comment type="caution">
    <text evidence="1">The sequence shown here is derived from an EMBL/GenBank/DDBJ whole genome shotgun (WGS) entry which is preliminary data.</text>
</comment>
<dbReference type="EMBL" id="CAJNVT010000232">
    <property type="protein sequence ID" value="CAF2747925.1"/>
    <property type="molecule type" value="Genomic_DNA"/>
</dbReference>